<dbReference type="AlphaFoldDB" id="A0AAE9D2W7"/>
<evidence type="ECO:0000313" key="4">
    <source>
        <dbReference type="EMBL" id="ULT91612.1"/>
    </source>
</evidence>
<dbReference type="EMBL" id="CP090895">
    <property type="protein sequence ID" value="ULT91611.1"/>
    <property type="molecule type" value="Genomic_DNA"/>
</dbReference>
<sequence>MPADTEMDMLPSKSRRRGRKTLKEKSREVVKVLLWIFILLVITWVLWKPVLWVIKMMNETSQSDVDKELATTSPATVAPIDPQLSVTANVVPVSSSEPATTPPTSPVVVLSNSPITTEFIPPVSSTAPTTTTPTTPVVTLTIPPITTKFIPPVPVTTTPQPITITTKRKNQKNKVF</sequence>
<feature type="transmembrane region" description="Helical" evidence="2">
    <location>
        <begin position="29"/>
        <end position="47"/>
    </location>
</feature>
<evidence type="ECO:0000256" key="1">
    <source>
        <dbReference type="SAM" id="MobiDB-lite"/>
    </source>
</evidence>
<keyword evidence="2" id="KW-0812">Transmembrane</keyword>
<reference evidence="3 5" key="1">
    <citation type="submission" date="2022-02" db="EMBL/GenBank/DDBJ databases">
        <title>Chromosome-level reference genomes for two strains of Caenorhabditis briggsae: an improved platform for comparative genomics.</title>
        <authorList>
            <person name="Stevens L."/>
            <person name="Andersen E.C."/>
        </authorList>
    </citation>
    <scope>NUCLEOTIDE SEQUENCE [LARGE SCALE GENOMIC DNA]</scope>
    <source>
        <strain evidence="3">QX1410_ONT</strain>
        <tissue evidence="3">Whole-organism</tissue>
    </source>
</reference>
<name>A0AAE9D2W7_CAEBR</name>
<dbReference type="EMBL" id="CP090895">
    <property type="protein sequence ID" value="ULT91612.1"/>
    <property type="molecule type" value="Genomic_DNA"/>
</dbReference>
<evidence type="ECO:0000313" key="5">
    <source>
        <dbReference type="Proteomes" id="UP000827892"/>
    </source>
</evidence>
<evidence type="ECO:0000256" key="2">
    <source>
        <dbReference type="SAM" id="Phobius"/>
    </source>
</evidence>
<keyword evidence="2" id="KW-1133">Transmembrane helix</keyword>
<gene>
    <name evidence="3" type="ORF">L3Y34_009317</name>
    <name evidence="4" type="ORF">L3Y34_009318</name>
</gene>
<proteinExistence type="predicted"/>
<dbReference type="Proteomes" id="UP000827892">
    <property type="component" value="Chromosome V"/>
</dbReference>
<protein>
    <submittedName>
        <fullName evidence="3">Uncharacterized protein</fullName>
    </submittedName>
</protein>
<accession>A0AAE9D2W7</accession>
<feature type="region of interest" description="Disordered" evidence="1">
    <location>
        <begin position="1"/>
        <end position="21"/>
    </location>
</feature>
<organism evidence="3 5">
    <name type="scientific">Caenorhabditis briggsae</name>
    <dbReference type="NCBI Taxonomy" id="6238"/>
    <lineage>
        <taxon>Eukaryota</taxon>
        <taxon>Metazoa</taxon>
        <taxon>Ecdysozoa</taxon>
        <taxon>Nematoda</taxon>
        <taxon>Chromadorea</taxon>
        <taxon>Rhabditida</taxon>
        <taxon>Rhabditina</taxon>
        <taxon>Rhabditomorpha</taxon>
        <taxon>Rhabditoidea</taxon>
        <taxon>Rhabditidae</taxon>
        <taxon>Peloderinae</taxon>
        <taxon>Caenorhabditis</taxon>
    </lineage>
</organism>
<evidence type="ECO:0000313" key="3">
    <source>
        <dbReference type="EMBL" id="ULT91611.1"/>
    </source>
</evidence>
<keyword evidence="2" id="KW-0472">Membrane</keyword>